<evidence type="ECO:0000259" key="1">
    <source>
        <dbReference type="Pfam" id="PF21880"/>
    </source>
</evidence>
<keyword evidence="3" id="KW-1185">Reference proteome</keyword>
<evidence type="ECO:0000313" key="2">
    <source>
        <dbReference type="EMBL" id="AKF07709.1"/>
    </source>
</evidence>
<feature type="domain" description="DUF6916" evidence="1">
    <location>
        <begin position="6"/>
        <end position="99"/>
    </location>
</feature>
<organism evidence="2 3">
    <name type="scientific">Sandaracinus amylolyticus</name>
    <dbReference type="NCBI Taxonomy" id="927083"/>
    <lineage>
        <taxon>Bacteria</taxon>
        <taxon>Pseudomonadati</taxon>
        <taxon>Myxococcota</taxon>
        <taxon>Polyangia</taxon>
        <taxon>Polyangiales</taxon>
        <taxon>Sandaracinaceae</taxon>
        <taxon>Sandaracinus</taxon>
    </lineage>
</organism>
<sequence length="100" mass="11222">MSERLDVSRYRALEGREFTLAPTSDDERWTLSLVLESVRDLGTRDGLSCYSLVFAQREGQSYAPQGTHRLTCSELGEQVLLVVPIGPGPGARMRYEVIFN</sequence>
<dbReference type="Proteomes" id="UP000034883">
    <property type="component" value="Chromosome"/>
</dbReference>
<dbReference type="OrthoDB" id="4871140at2"/>
<proteinExistence type="predicted"/>
<accession>A0A0F6SFX6</accession>
<name>A0A0F6SFX6_9BACT</name>
<dbReference type="InterPro" id="IPR054209">
    <property type="entry name" value="DUF6916"/>
</dbReference>
<protein>
    <recommendedName>
        <fullName evidence="1">DUF6916 domain-containing protein</fullName>
    </recommendedName>
</protein>
<dbReference type="RefSeq" id="WP_053234936.1">
    <property type="nucleotide sequence ID" value="NZ_CP011125.1"/>
</dbReference>
<dbReference type="STRING" id="927083.DB32_004858"/>
<dbReference type="AlphaFoldDB" id="A0A0F6SFX6"/>
<reference evidence="2 3" key="1">
    <citation type="submission" date="2015-03" db="EMBL/GenBank/DDBJ databases">
        <title>Genome assembly of Sandaracinus amylolyticus DSM 53668.</title>
        <authorList>
            <person name="Sharma G."/>
            <person name="Subramanian S."/>
        </authorList>
    </citation>
    <scope>NUCLEOTIDE SEQUENCE [LARGE SCALE GENOMIC DNA]</scope>
    <source>
        <strain evidence="2 3">DSM 53668</strain>
    </source>
</reference>
<gene>
    <name evidence="2" type="ORF">DB32_004858</name>
</gene>
<dbReference type="KEGG" id="samy:DB32_004858"/>
<dbReference type="Pfam" id="PF21880">
    <property type="entry name" value="DUF6916"/>
    <property type="match status" value="1"/>
</dbReference>
<evidence type="ECO:0000313" key="3">
    <source>
        <dbReference type="Proteomes" id="UP000034883"/>
    </source>
</evidence>
<dbReference type="EMBL" id="CP011125">
    <property type="protein sequence ID" value="AKF07709.1"/>
    <property type="molecule type" value="Genomic_DNA"/>
</dbReference>